<keyword evidence="2" id="KW-1185">Reference proteome</keyword>
<gene>
    <name evidence="1" type="ORF">RPERSI_LOCUS35252</name>
</gene>
<feature type="non-terminal residue" evidence="1">
    <location>
        <position position="1"/>
    </location>
</feature>
<name>A0ACA9SW28_9GLOM</name>
<comment type="caution">
    <text evidence="1">The sequence shown here is derived from an EMBL/GenBank/DDBJ whole genome shotgun (WGS) entry which is preliminary data.</text>
</comment>
<dbReference type="Proteomes" id="UP000789920">
    <property type="component" value="Unassembled WGS sequence"/>
</dbReference>
<accession>A0ACA9SW28</accession>
<protein>
    <submittedName>
        <fullName evidence="1">30444_t:CDS:1</fullName>
    </submittedName>
</protein>
<proteinExistence type="predicted"/>
<evidence type="ECO:0000313" key="1">
    <source>
        <dbReference type="EMBL" id="CAG8848703.1"/>
    </source>
</evidence>
<organism evidence="1 2">
    <name type="scientific">Racocetra persica</name>
    <dbReference type="NCBI Taxonomy" id="160502"/>
    <lineage>
        <taxon>Eukaryota</taxon>
        <taxon>Fungi</taxon>
        <taxon>Fungi incertae sedis</taxon>
        <taxon>Mucoromycota</taxon>
        <taxon>Glomeromycotina</taxon>
        <taxon>Glomeromycetes</taxon>
        <taxon>Diversisporales</taxon>
        <taxon>Gigasporaceae</taxon>
        <taxon>Racocetra</taxon>
    </lineage>
</organism>
<sequence>GQYNSIEKDSLRSSVQLAGDPPPCHYSVRGVLNRGRNWKKNCRPSPQDFMKLR</sequence>
<dbReference type="EMBL" id="CAJVQC010161952">
    <property type="protein sequence ID" value="CAG8848703.1"/>
    <property type="molecule type" value="Genomic_DNA"/>
</dbReference>
<reference evidence="1" key="1">
    <citation type="submission" date="2021-06" db="EMBL/GenBank/DDBJ databases">
        <authorList>
            <person name="Kallberg Y."/>
            <person name="Tangrot J."/>
            <person name="Rosling A."/>
        </authorList>
    </citation>
    <scope>NUCLEOTIDE SEQUENCE</scope>
    <source>
        <strain evidence="1">MA461A</strain>
    </source>
</reference>
<evidence type="ECO:0000313" key="2">
    <source>
        <dbReference type="Proteomes" id="UP000789920"/>
    </source>
</evidence>
<feature type="non-terminal residue" evidence="1">
    <location>
        <position position="53"/>
    </location>
</feature>